<dbReference type="GO" id="GO:0018845">
    <property type="term" value="F:2-hydroxychromene-2-carboxylate isomerase activity"/>
    <property type="evidence" value="ECO:0007669"/>
    <property type="project" value="UniProtKB-UniRule"/>
</dbReference>
<dbReference type="AlphaFoldDB" id="A0A679GXP3"/>
<dbReference type="SUPFAM" id="SSF52833">
    <property type="entry name" value="Thioredoxin-like"/>
    <property type="match status" value="1"/>
</dbReference>
<dbReference type="PANTHER" id="PTHR42943:SF2">
    <property type="entry name" value="GLUTATHIONE S-TRANSFERASE KAPPA 1"/>
    <property type="match status" value="1"/>
</dbReference>
<feature type="active site" description="Nucleophile" evidence="2">
    <location>
        <position position="13"/>
    </location>
</feature>
<evidence type="ECO:0000256" key="2">
    <source>
        <dbReference type="PIRSR" id="PIRSR006386-1"/>
    </source>
</evidence>
<dbReference type="InterPro" id="IPR014440">
    <property type="entry name" value="HCCAis_GSTk"/>
</dbReference>
<feature type="domain" description="DSBA-like thioredoxin" evidence="3">
    <location>
        <begin position="5"/>
        <end position="195"/>
    </location>
</feature>
<organism evidence="4 5">
    <name type="scientific">Metapseudomonas otitidis</name>
    <dbReference type="NCBI Taxonomy" id="319939"/>
    <lineage>
        <taxon>Bacteria</taxon>
        <taxon>Pseudomonadati</taxon>
        <taxon>Pseudomonadota</taxon>
        <taxon>Gammaproteobacteria</taxon>
        <taxon>Pseudomonadales</taxon>
        <taxon>Pseudomonadaceae</taxon>
        <taxon>Metapseudomonas</taxon>
    </lineage>
</organism>
<dbReference type="RefSeq" id="WP_172434962.1">
    <property type="nucleotide sequence ID" value="NZ_AP022642.1"/>
</dbReference>
<dbReference type="Gene3D" id="3.40.30.10">
    <property type="entry name" value="Glutaredoxin"/>
    <property type="match status" value="1"/>
</dbReference>
<dbReference type="KEGG" id="poj:PtoMrB4_54540"/>
<dbReference type="InterPro" id="IPR001853">
    <property type="entry name" value="DSBA-like_thioredoxin_dom"/>
</dbReference>
<dbReference type="GO" id="GO:1901170">
    <property type="term" value="P:naphthalene catabolic process"/>
    <property type="evidence" value="ECO:0007669"/>
    <property type="project" value="InterPro"/>
</dbReference>
<evidence type="ECO:0000313" key="5">
    <source>
        <dbReference type="Proteomes" id="UP000501237"/>
    </source>
</evidence>
<protein>
    <recommendedName>
        <fullName evidence="1">2-hydroxychromene-2-carboxylate isomerase</fullName>
        <ecNumber evidence="1">5.99.1.4</ecNumber>
    </recommendedName>
</protein>
<dbReference type="Pfam" id="PF01323">
    <property type="entry name" value="DSBA"/>
    <property type="match status" value="1"/>
</dbReference>
<dbReference type="GO" id="GO:0004364">
    <property type="term" value="F:glutathione transferase activity"/>
    <property type="evidence" value="ECO:0007669"/>
    <property type="project" value="TreeGrafter"/>
</dbReference>
<reference evidence="4 5" key="1">
    <citation type="journal article" date="2020" name="Microbiol. Resour. Announc.">
        <title>Complete genome sequence of Pseudomonas otitidis strain MrB4, isolated from Lake Biwa in Japan.</title>
        <authorList>
            <person name="Miyazaki K."/>
            <person name="Hase E."/>
            <person name="Maruya T."/>
        </authorList>
    </citation>
    <scope>NUCLEOTIDE SEQUENCE [LARGE SCALE GENOMIC DNA]</scope>
    <source>
        <strain evidence="4 5">MrB4</strain>
    </source>
</reference>
<evidence type="ECO:0000259" key="3">
    <source>
        <dbReference type="Pfam" id="PF01323"/>
    </source>
</evidence>
<dbReference type="EC" id="5.99.1.4" evidence="1"/>
<gene>
    <name evidence="4" type="ORF">PtoMrB4_54540</name>
</gene>
<name>A0A679GXP3_9GAMM</name>
<dbReference type="InterPro" id="IPR036249">
    <property type="entry name" value="Thioredoxin-like_sf"/>
</dbReference>
<evidence type="ECO:0000256" key="1">
    <source>
        <dbReference type="PIRNR" id="PIRNR006386"/>
    </source>
</evidence>
<keyword evidence="1 4" id="KW-0413">Isomerase</keyword>
<evidence type="ECO:0000313" key="4">
    <source>
        <dbReference type="EMBL" id="BCA31477.1"/>
    </source>
</evidence>
<dbReference type="Proteomes" id="UP000501237">
    <property type="component" value="Chromosome"/>
</dbReference>
<dbReference type="GeneID" id="57400679"/>
<dbReference type="InterPro" id="IPR044087">
    <property type="entry name" value="NahD-like"/>
</dbReference>
<dbReference type="PIRSF" id="PIRSF006386">
    <property type="entry name" value="HCCAis_GSTk"/>
    <property type="match status" value="1"/>
</dbReference>
<dbReference type="GO" id="GO:0004602">
    <property type="term" value="F:glutathione peroxidase activity"/>
    <property type="evidence" value="ECO:0007669"/>
    <property type="project" value="TreeGrafter"/>
</dbReference>
<dbReference type="InterPro" id="IPR051924">
    <property type="entry name" value="GST_Kappa/NadH"/>
</dbReference>
<comment type="similarity">
    <text evidence="1">Belongs to the GST superfamily. NadH family.</text>
</comment>
<sequence>MNKSVEFFFDLGSPASYLAWTQLPALCARHGAALRYRPMLLGGVFQATGNASPISVPAKGRYTLVDMLRFARRYGVPMVFNPHFPINTLALMRIATGLQLHEPERFEAYLDAAFRALWQDSKNLGDPAVLAAVLEGAGFDPAAVQALAADTEVKEALKAATEEAVRRGVFGAPTCFVGTEMFFGQDRLDFVEEALRPA</sequence>
<dbReference type="CDD" id="cd03022">
    <property type="entry name" value="DsbA_HCCA_Iso"/>
    <property type="match status" value="1"/>
</dbReference>
<dbReference type="GO" id="GO:0006749">
    <property type="term" value="P:glutathione metabolic process"/>
    <property type="evidence" value="ECO:0007669"/>
    <property type="project" value="TreeGrafter"/>
</dbReference>
<proteinExistence type="inferred from homology"/>
<accession>A0A679GXP3</accession>
<comment type="catalytic activity">
    <reaction evidence="1">
        <text>2-hydroxychromene-2-carboxylate = (3E)-4-(2-hydroxyphenyl)-2-oxobut-3-enoate</text>
        <dbReference type="Rhea" id="RHEA:27401"/>
        <dbReference type="ChEBI" id="CHEBI:59350"/>
        <dbReference type="ChEBI" id="CHEBI:59353"/>
        <dbReference type="EC" id="5.99.1.4"/>
    </reaction>
</comment>
<dbReference type="EMBL" id="AP022642">
    <property type="protein sequence ID" value="BCA31477.1"/>
    <property type="molecule type" value="Genomic_DNA"/>
</dbReference>
<dbReference type="PANTHER" id="PTHR42943">
    <property type="entry name" value="GLUTATHIONE S-TRANSFERASE KAPPA"/>
    <property type="match status" value="1"/>
</dbReference>